<dbReference type="InterPro" id="IPR029058">
    <property type="entry name" value="AB_hydrolase_fold"/>
</dbReference>
<feature type="signal peptide" evidence="3">
    <location>
        <begin position="1"/>
        <end position="27"/>
    </location>
</feature>
<dbReference type="EC" id="3.1.1.-" evidence="3"/>
<evidence type="ECO:0000259" key="4">
    <source>
        <dbReference type="Pfam" id="PF00135"/>
    </source>
</evidence>
<dbReference type="Pfam" id="PF00135">
    <property type="entry name" value="COesterase"/>
    <property type="match status" value="1"/>
</dbReference>
<dbReference type="EMBL" id="MU151835">
    <property type="protein sequence ID" value="KAF9441627.1"/>
    <property type="molecule type" value="Genomic_DNA"/>
</dbReference>
<proteinExistence type="inferred from homology"/>
<feature type="chain" id="PRO_5040534435" description="Carboxylic ester hydrolase" evidence="3">
    <location>
        <begin position="28"/>
        <end position="551"/>
    </location>
</feature>
<feature type="domain" description="Carboxylesterase type B" evidence="4">
    <location>
        <begin position="37"/>
        <end position="505"/>
    </location>
</feature>
<evidence type="ECO:0000256" key="1">
    <source>
        <dbReference type="ARBA" id="ARBA00005964"/>
    </source>
</evidence>
<dbReference type="AlphaFoldDB" id="A0A9P5X1G9"/>
<accession>A0A9P5X1G9</accession>
<dbReference type="SUPFAM" id="SSF53474">
    <property type="entry name" value="alpha/beta-Hydrolases"/>
    <property type="match status" value="1"/>
</dbReference>
<organism evidence="5 6">
    <name type="scientific">Macrolepiota fuliginosa MF-IS2</name>
    <dbReference type="NCBI Taxonomy" id="1400762"/>
    <lineage>
        <taxon>Eukaryota</taxon>
        <taxon>Fungi</taxon>
        <taxon>Dikarya</taxon>
        <taxon>Basidiomycota</taxon>
        <taxon>Agaricomycotina</taxon>
        <taxon>Agaricomycetes</taxon>
        <taxon>Agaricomycetidae</taxon>
        <taxon>Agaricales</taxon>
        <taxon>Agaricineae</taxon>
        <taxon>Agaricaceae</taxon>
        <taxon>Macrolepiota</taxon>
    </lineage>
</organism>
<reference evidence="5" key="1">
    <citation type="submission" date="2020-11" db="EMBL/GenBank/DDBJ databases">
        <authorList>
            <consortium name="DOE Joint Genome Institute"/>
            <person name="Ahrendt S."/>
            <person name="Riley R."/>
            <person name="Andreopoulos W."/>
            <person name="Labutti K."/>
            <person name="Pangilinan J."/>
            <person name="Ruiz-Duenas F.J."/>
            <person name="Barrasa J.M."/>
            <person name="Sanchez-Garcia M."/>
            <person name="Camarero S."/>
            <person name="Miyauchi S."/>
            <person name="Serrano A."/>
            <person name="Linde D."/>
            <person name="Babiker R."/>
            <person name="Drula E."/>
            <person name="Ayuso-Fernandez I."/>
            <person name="Pacheco R."/>
            <person name="Padilla G."/>
            <person name="Ferreira P."/>
            <person name="Barriuso J."/>
            <person name="Kellner H."/>
            <person name="Castanera R."/>
            <person name="Alfaro M."/>
            <person name="Ramirez L."/>
            <person name="Pisabarro A.G."/>
            <person name="Kuo A."/>
            <person name="Tritt A."/>
            <person name="Lipzen A."/>
            <person name="He G."/>
            <person name="Yan M."/>
            <person name="Ng V."/>
            <person name="Cullen D."/>
            <person name="Martin F."/>
            <person name="Rosso M.-N."/>
            <person name="Henrissat B."/>
            <person name="Hibbett D."/>
            <person name="Martinez A.T."/>
            <person name="Grigoriev I.V."/>
        </authorList>
    </citation>
    <scope>NUCLEOTIDE SEQUENCE</scope>
    <source>
        <strain evidence="5">MF-IS2</strain>
    </source>
</reference>
<dbReference type="PANTHER" id="PTHR43918:SF4">
    <property type="entry name" value="CARBOXYLIC ESTER HYDROLASE"/>
    <property type="match status" value="1"/>
</dbReference>
<dbReference type="OrthoDB" id="408631at2759"/>
<comment type="similarity">
    <text evidence="1 3">Belongs to the type-B carboxylesterase/lipase family.</text>
</comment>
<dbReference type="InterPro" id="IPR050654">
    <property type="entry name" value="AChE-related_enzymes"/>
</dbReference>
<gene>
    <name evidence="5" type="ORF">P691DRAFT_683314</name>
</gene>
<keyword evidence="2 3" id="KW-0378">Hydrolase</keyword>
<comment type="caution">
    <text evidence="5">The sequence shown here is derived from an EMBL/GenBank/DDBJ whole genome shotgun (WGS) entry which is preliminary data.</text>
</comment>
<evidence type="ECO:0000256" key="3">
    <source>
        <dbReference type="RuleBase" id="RU361235"/>
    </source>
</evidence>
<keyword evidence="6" id="KW-1185">Reference proteome</keyword>
<dbReference type="PANTHER" id="PTHR43918">
    <property type="entry name" value="ACETYLCHOLINESTERASE"/>
    <property type="match status" value="1"/>
</dbReference>
<evidence type="ECO:0000313" key="5">
    <source>
        <dbReference type="EMBL" id="KAF9441627.1"/>
    </source>
</evidence>
<dbReference type="Gene3D" id="3.40.50.1820">
    <property type="entry name" value="alpha/beta hydrolase"/>
    <property type="match status" value="1"/>
</dbReference>
<dbReference type="Proteomes" id="UP000807342">
    <property type="component" value="Unassembled WGS sequence"/>
</dbReference>
<dbReference type="PROSITE" id="PS00122">
    <property type="entry name" value="CARBOXYLESTERASE_B_1"/>
    <property type="match status" value="1"/>
</dbReference>
<sequence length="551" mass="60268">MFTLASLFSSALSFFLVTHNYVGPTASLGDTTVVGISHNQGATQAFLGIPFAKAPRFSPPAPHEPYPKQIDATEYGPACIQQNVTATATQAMLNVMALLNITVPVPKSQHEECLSVNIIRPSTATPNSQLPVAVFIYGGGFLFGDSETWDAMGRLMVEKSIENREDTIFVSFNYRLSAYGFIAGSQVKAEHAGNIGLRDQRAVLHWLQKHIGSFGGDPSKVILWGQSAGGTSASFQMLAYDGDNSDLFRGVFSQSGAPLPLGDIENGQHHFDDLAEKAGCGEENDKLLCLRTVPLESLRAAVDATDSFLSNKTLVLSWPPRADGEFLTDTPYQLIQDRKIAQVPLVIGNVDDEGTLFSLPTLGQIVNGPGFTSWVRAIWAPDLTDPETRSLSVHYPNNVFSGSPFDTGLNNTLNNTQYKRVSAFQGDMVFQAPRRFFAHELSQAGRDNVWVYLSKQYKATPVMGSSHGSDVNVNNGIYLMNEHVSKFANYLNPNLGGNSIIWPTYDHTDPQLYLFPKEDDGGNKPPPQIANDDHRALPFAFLTELAKKYPL</sequence>
<evidence type="ECO:0000313" key="6">
    <source>
        <dbReference type="Proteomes" id="UP000807342"/>
    </source>
</evidence>
<name>A0A9P5X1G9_9AGAR</name>
<evidence type="ECO:0000256" key="2">
    <source>
        <dbReference type="ARBA" id="ARBA00022801"/>
    </source>
</evidence>
<protein>
    <recommendedName>
        <fullName evidence="3">Carboxylic ester hydrolase</fullName>
        <ecNumber evidence="3">3.1.1.-</ecNumber>
    </recommendedName>
</protein>
<dbReference type="GO" id="GO:0052689">
    <property type="term" value="F:carboxylic ester hydrolase activity"/>
    <property type="evidence" value="ECO:0007669"/>
    <property type="project" value="TreeGrafter"/>
</dbReference>
<keyword evidence="3" id="KW-0732">Signal</keyword>
<dbReference type="InterPro" id="IPR002018">
    <property type="entry name" value="CarbesteraseB"/>
</dbReference>
<dbReference type="InterPro" id="IPR019826">
    <property type="entry name" value="Carboxylesterase_B_AS"/>
</dbReference>